<gene>
    <name evidence="1" type="ORF">CJ305_18090</name>
</gene>
<dbReference type="EMBL" id="NQXA01000029">
    <property type="protein sequence ID" value="PHQ27804.1"/>
    <property type="molecule type" value="Genomic_DNA"/>
</dbReference>
<keyword evidence="2" id="KW-1185">Reference proteome</keyword>
<name>A0A2G1VM54_9FLAO</name>
<protein>
    <submittedName>
        <fullName evidence="1">Uncharacterized protein</fullName>
    </submittedName>
</protein>
<evidence type="ECO:0000313" key="1">
    <source>
        <dbReference type="EMBL" id="PHQ27804.1"/>
    </source>
</evidence>
<evidence type="ECO:0000313" key="2">
    <source>
        <dbReference type="Proteomes" id="UP000229433"/>
    </source>
</evidence>
<accession>A0A2G1VM54</accession>
<dbReference type="Proteomes" id="UP000229433">
    <property type="component" value="Unassembled WGS sequence"/>
</dbReference>
<sequence length="170" mass="20191">MRHFIAFLSTVVFFSCTNNNSVQPDDLNNTSVLERLQSEAVWELEYDAEVYQSFWNFEVYSEYHTFNPGTDPNGLRQHYYWRYTRDEAPTDCYYTLKMNELDYEEYTILVNTPKELILRNPIGEANRIIYTYENGVIRYEYKEDGSEDNYFPPATLKPSSKDLSTLKICE</sequence>
<dbReference type="RefSeq" id="WP_099647683.1">
    <property type="nucleotide sequence ID" value="NZ_KZ319308.1"/>
</dbReference>
<comment type="caution">
    <text evidence="1">The sequence shown here is derived from an EMBL/GenBank/DDBJ whole genome shotgun (WGS) entry which is preliminary data.</text>
</comment>
<organism evidence="1 2">
    <name type="scientific">Leeuwenhoekiella nanhaiensis</name>
    <dbReference type="NCBI Taxonomy" id="1655491"/>
    <lineage>
        <taxon>Bacteria</taxon>
        <taxon>Pseudomonadati</taxon>
        <taxon>Bacteroidota</taxon>
        <taxon>Flavobacteriia</taxon>
        <taxon>Flavobacteriales</taxon>
        <taxon>Flavobacteriaceae</taxon>
        <taxon>Leeuwenhoekiella</taxon>
    </lineage>
</organism>
<proteinExistence type="predicted"/>
<reference evidence="1 2" key="1">
    <citation type="submission" date="2017-08" db="EMBL/GenBank/DDBJ databases">
        <title>The whole genome shortgun sequences of strain Leeuwenhoekiella nanhaiensis G18 from the South China Sea.</title>
        <authorList>
            <person name="Liu Q."/>
        </authorList>
    </citation>
    <scope>NUCLEOTIDE SEQUENCE [LARGE SCALE GENOMIC DNA]</scope>
    <source>
        <strain evidence="1 2">G18</strain>
    </source>
</reference>
<dbReference type="AlphaFoldDB" id="A0A2G1VM54"/>
<dbReference type="PROSITE" id="PS51257">
    <property type="entry name" value="PROKAR_LIPOPROTEIN"/>
    <property type="match status" value="1"/>
</dbReference>